<dbReference type="Proteomes" id="UP001219525">
    <property type="component" value="Unassembled WGS sequence"/>
</dbReference>
<keyword evidence="2" id="KW-1185">Reference proteome</keyword>
<name>A0AAD6UWA7_9AGAR</name>
<feature type="non-terminal residue" evidence="1">
    <location>
        <position position="54"/>
    </location>
</feature>
<protein>
    <submittedName>
        <fullName evidence="1">Uncharacterized protein</fullName>
    </submittedName>
</protein>
<gene>
    <name evidence="1" type="ORF">GGX14DRAFT_318040</name>
</gene>
<dbReference type="GO" id="GO:0006508">
    <property type="term" value="P:proteolysis"/>
    <property type="evidence" value="ECO:0007669"/>
    <property type="project" value="InterPro"/>
</dbReference>
<dbReference type="EMBL" id="JARJCW010000106">
    <property type="protein sequence ID" value="KAJ7193659.1"/>
    <property type="molecule type" value="Genomic_DNA"/>
</dbReference>
<evidence type="ECO:0000313" key="2">
    <source>
        <dbReference type="Proteomes" id="UP001219525"/>
    </source>
</evidence>
<reference evidence="1" key="1">
    <citation type="submission" date="2023-03" db="EMBL/GenBank/DDBJ databases">
        <title>Massive genome expansion in bonnet fungi (Mycena s.s.) driven by repeated elements and novel gene families across ecological guilds.</title>
        <authorList>
            <consortium name="Lawrence Berkeley National Laboratory"/>
            <person name="Harder C.B."/>
            <person name="Miyauchi S."/>
            <person name="Viragh M."/>
            <person name="Kuo A."/>
            <person name="Thoen E."/>
            <person name="Andreopoulos B."/>
            <person name="Lu D."/>
            <person name="Skrede I."/>
            <person name="Drula E."/>
            <person name="Henrissat B."/>
            <person name="Morin E."/>
            <person name="Kohler A."/>
            <person name="Barry K."/>
            <person name="LaButti K."/>
            <person name="Morin E."/>
            <person name="Salamov A."/>
            <person name="Lipzen A."/>
            <person name="Mereny Z."/>
            <person name="Hegedus B."/>
            <person name="Baldrian P."/>
            <person name="Stursova M."/>
            <person name="Weitz H."/>
            <person name="Taylor A."/>
            <person name="Grigoriev I.V."/>
            <person name="Nagy L.G."/>
            <person name="Martin F."/>
            <person name="Kauserud H."/>
        </authorList>
    </citation>
    <scope>NUCLEOTIDE SEQUENCE</scope>
    <source>
        <strain evidence="1">9144</strain>
    </source>
</reference>
<sequence>PERLLQGKNLEIVWRGEQVSIDGTSCASPSFACVIALLTYQLIAADKRPLAFLN</sequence>
<dbReference type="AlphaFoldDB" id="A0AAD6UWA7"/>
<dbReference type="SUPFAM" id="SSF52743">
    <property type="entry name" value="Subtilisin-like"/>
    <property type="match status" value="1"/>
</dbReference>
<evidence type="ECO:0000313" key="1">
    <source>
        <dbReference type="EMBL" id="KAJ7193659.1"/>
    </source>
</evidence>
<dbReference type="InterPro" id="IPR036852">
    <property type="entry name" value="Peptidase_S8/S53_dom_sf"/>
</dbReference>
<dbReference type="GO" id="GO:0004252">
    <property type="term" value="F:serine-type endopeptidase activity"/>
    <property type="evidence" value="ECO:0007669"/>
    <property type="project" value="InterPro"/>
</dbReference>
<dbReference type="Gene3D" id="3.40.50.200">
    <property type="entry name" value="Peptidase S8/S53 domain"/>
    <property type="match status" value="1"/>
</dbReference>
<proteinExistence type="predicted"/>
<comment type="caution">
    <text evidence="1">The sequence shown here is derived from an EMBL/GenBank/DDBJ whole genome shotgun (WGS) entry which is preliminary data.</text>
</comment>
<feature type="non-terminal residue" evidence="1">
    <location>
        <position position="1"/>
    </location>
</feature>
<organism evidence="1 2">
    <name type="scientific">Mycena pura</name>
    <dbReference type="NCBI Taxonomy" id="153505"/>
    <lineage>
        <taxon>Eukaryota</taxon>
        <taxon>Fungi</taxon>
        <taxon>Dikarya</taxon>
        <taxon>Basidiomycota</taxon>
        <taxon>Agaricomycotina</taxon>
        <taxon>Agaricomycetes</taxon>
        <taxon>Agaricomycetidae</taxon>
        <taxon>Agaricales</taxon>
        <taxon>Marasmiineae</taxon>
        <taxon>Mycenaceae</taxon>
        <taxon>Mycena</taxon>
    </lineage>
</organism>
<accession>A0AAD6UWA7</accession>